<gene>
    <name evidence="8" type="ORF">GCM10007205_21360</name>
</gene>
<feature type="domain" description="RNA polymerase sigma factor 70 region 4 type 2" evidence="7">
    <location>
        <begin position="127"/>
        <end position="179"/>
    </location>
</feature>
<dbReference type="GO" id="GO:0006352">
    <property type="term" value="P:DNA-templated transcription initiation"/>
    <property type="evidence" value="ECO:0007669"/>
    <property type="project" value="InterPro"/>
</dbReference>
<dbReference type="NCBIfam" id="NF009188">
    <property type="entry name" value="PRK12536.1"/>
    <property type="match status" value="1"/>
</dbReference>
<dbReference type="InterPro" id="IPR013249">
    <property type="entry name" value="RNA_pol_sigma70_r4_t2"/>
</dbReference>
<organism evidence="8 9">
    <name type="scientific">Oxalicibacterium flavum</name>
    <dbReference type="NCBI Taxonomy" id="179467"/>
    <lineage>
        <taxon>Bacteria</taxon>
        <taxon>Pseudomonadati</taxon>
        <taxon>Pseudomonadota</taxon>
        <taxon>Betaproteobacteria</taxon>
        <taxon>Burkholderiales</taxon>
        <taxon>Oxalobacteraceae</taxon>
        <taxon>Oxalicibacterium</taxon>
    </lineage>
</organism>
<dbReference type="GO" id="GO:0016987">
    <property type="term" value="F:sigma factor activity"/>
    <property type="evidence" value="ECO:0007669"/>
    <property type="project" value="UniProtKB-KW"/>
</dbReference>
<reference evidence="8" key="2">
    <citation type="submission" date="2020-09" db="EMBL/GenBank/DDBJ databases">
        <authorList>
            <person name="Sun Q."/>
            <person name="Sedlacek I."/>
        </authorList>
    </citation>
    <scope>NUCLEOTIDE SEQUENCE</scope>
    <source>
        <strain evidence="8">CCM 7086</strain>
    </source>
</reference>
<dbReference type="Pfam" id="PF04542">
    <property type="entry name" value="Sigma70_r2"/>
    <property type="match status" value="1"/>
</dbReference>
<dbReference type="InterPro" id="IPR013325">
    <property type="entry name" value="RNA_pol_sigma_r2"/>
</dbReference>
<proteinExistence type="inferred from homology"/>
<dbReference type="Proteomes" id="UP000620266">
    <property type="component" value="Unassembled WGS sequence"/>
</dbReference>
<keyword evidence="3" id="KW-0731">Sigma factor</keyword>
<dbReference type="NCBIfam" id="TIGR02937">
    <property type="entry name" value="sigma70-ECF"/>
    <property type="match status" value="1"/>
</dbReference>
<dbReference type="AlphaFoldDB" id="A0A8J2UQG3"/>
<name>A0A8J2UQG3_9BURK</name>
<dbReference type="InterPro" id="IPR007627">
    <property type="entry name" value="RNA_pol_sigma70_r2"/>
</dbReference>
<evidence type="ECO:0000256" key="1">
    <source>
        <dbReference type="ARBA" id="ARBA00010641"/>
    </source>
</evidence>
<keyword evidence="5" id="KW-0804">Transcription</keyword>
<comment type="caution">
    <text evidence="8">The sequence shown here is derived from an EMBL/GenBank/DDBJ whole genome shotgun (WGS) entry which is preliminary data.</text>
</comment>
<evidence type="ECO:0000313" key="8">
    <source>
        <dbReference type="EMBL" id="GGC11967.1"/>
    </source>
</evidence>
<reference evidence="8" key="1">
    <citation type="journal article" date="2014" name="Int. J. Syst. Evol. Microbiol.">
        <title>Complete genome sequence of Corynebacterium casei LMG S-19264T (=DSM 44701T), isolated from a smear-ripened cheese.</title>
        <authorList>
            <consortium name="US DOE Joint Genome Institute (JGI-PGF)"/>
            <person name="Walter F."/>
            <person name="Albersmeier A."/>
            <person name="Kalinowski J."/>
            <person name="Ruckert C."/>
        </authorList>
    </citation>
    <scope>NUCLEOTIDE SEQUENCE</scope>
    <source>
        <strain evidence="8">CCM 7086</strain>
    </source>
</reference>
<dbReference type="InterPro" id="IPR014284">
    <property type="entry name" value="RNA_pol_sigma-70_dom"/>
</dbReference>
<keyword evidence="2" id="KW-0805">Transcription regulation</keyword>
<keyword evidence="4" id="KW-0238">DNA-binding</keyword>
<dbReference type="PANTHER" id="PTHR43133">
    <property type="entry name" value="RNA POLYMERASE ECF-TYPE SIGMA FACTO"/>
    <property type="match status" value="1"/>
</dbReference>
<dbReference type="SUPFAM" id="SSF88946">
    <property type="entry name" value="Sigma2 domain of RNA polymerase sigma factors"/>
    <property type="match status" value="1"/>
</dbReference>
<dbReference type="SUPFAM" id="SSF88659">
    <property type="entry name" value="Sigma3 and sigma4 domains of RNA polymerase sigma factors"/>
    <property type="match status" value="1"/>
</dbReference>
<dbReference type="PANTHER" id="PTHR43133:SF58">
    <property type="entry name" value="ECF RNA POLYMERASE SIGMA FACTOR SIGD"/>
    <property type="match status" value="1"/>
</dbReference>
<dbReference type="NCBIfam" id="NF009191">
    <property type="entry name" value="PRK12539.1"/>
    <property type="match status" value="1"/>
</dbReference>
<dbReference type="InterPro" id="IPR036388">
    <property type="entry name" value="WH-like_DNA-bd_sf"/>
</dbReference>
<keyword evidence="9" id="KW-1185">Reference proteome</keyword>
<dbReference type="GO" id="GO:0003677">
    <property type="term" value="F:DNA binding"/>
    <property type="evidence" value="ECO:0007669"/>
    <property type="project" value="UniProtKB-KW"/>
</dbReference>
<dbReference type="Pfam" id="PF08281">
    <property type="entry name" value="Sigma70_r4_2"/>
    <property type="match status" value="1"/>
</dbReference>
<comment type="similarity">
    <text evidence="1">Belongs to the sigma-70 factor family. ECF subfamily.</text>
</comment>
<evidence type="ECO:0000256" key="4">
    <source>
        <dbReference type="ARBA" id="ARBA00023125"/>
    </source>
</evidence>
<evidence type="ECO:0000259" key="7">
    <source>
        <dbReference type="Pfam" id="PF08281"/>
    </source>
</evidence>
<evidence type="ECO:0000256" key="5">
    <source>
        <dbReference type="ARBA" id="ARBA00023163"/>
    </source>
</evidence>
<dbReference type="Gene3D" id="1.10.10.10">
    <property type="entry name" value="Winged helix-like DNA-binding domain superfamily/Winged helix DNA-binding domain"/>
    <property type="match status" value="1"/>
</dbReference>
<evidence type="ECO:0000256" key="2">
    <source>
        <dbReference type="ARBA" id="ARBA00023015"/>
    </source>
</evidence>
<dbReference type="EMBL" id="BMCG01000004">
    <property type="protein sequence ID" value="GGC11967.1"/>
    <property type="molecule type" value="Genomic_DNA"/>
</dbReference>
<dbReference type="CDD" id="cd06171">
    <property type="entry name" value="Sigma70_r4"/>
    <property type="match status" value="1"/>
</dbReference>
<accession>A0A8J2UQG3</accession>
<evidence type="ECO:0000259" key="6">
    <source>
        <dbReference type="Pfam" id="PF04542"/>
    </source>
</evidence>
<protein>
    <submittedName>
        <fullName evidence="8">RNA polymerase sigma factor</fullName>
    </submittedName>
</protein>
<sequence>MTSTPQLQATESRLRAALLAALQGDGEAYRAFLDELSGHLRAFVRRRLLHAQADVEDIVQETLLAIHNSRHTYRPEQPLTAWVHAIARYKLTDFLRAHARHDALTDPLDDALDILAASDAQQTEARLDIGKLLALLPEKQRLPILHVKLQGLSIQETAALTGLSEAAVKVGIHRGLKALAARIQETT</sequence>
<dbReference type="InterPro" id="IPR013324">
    <property type="entry name" value="RNA_pol_sigma_r3/r4-like"/>
</dbReference>
<dbReference type="RefSeq" id="WP_188396251.1">
    <property type="nucleotide sequence ID" value="NZ_BMCG01000004.1"/>
</dbReference>
<evidence type="ECO:0000256" key="3">
    <source>
        <dbReference type="ARBA" id="ARBA00023082"/>
    </source>
</evidence>
<dbReference type="InterPro" id="IPR039425">
    <property type="entry name" value="RNA_pol_sigma-70-like"/>
</dbReference>
<feature type="domain" description="RNA polymerase sigma-70 region 2" evidence="6">
    <location>
        <begin position="38"/>
        <end position="100"/>
    </location>
</feature>
<evidence type="ECO:0000313" key="9">
    <source>
        <dbReference type="Proteomes" id="UP000620266"/>
    </source>
</evidence>
<dbReference type="Gene3D" id="1.10.1740.10">
    <property type="match status" value="1"/>
</dbReference>